<keyword evidence="3" id="KW-1185">Reference proteome</keyword>
<dbReference type="InterPro" id="IPR003737">
    <property type="entry name" value="GlcNAc_PI_deacetylase-related"/>
</dbReference>
<organism evidence="2 3">
    <name type="scientific">Nocardioides nanhaiensis</name>
    <dbReference type="NCBI Taxonomy" id="1476871"/>
    <lineage>
        <taxon>Bacteria</taxon>
        <taxon>Bacillati</taxon>
        <taxon>Actinomycetota</taxon>
        <taxon>Actinomycetes</taxon>
        <taxon>Propionibacteriales</taxon>
        <taxon>Nocardioidaceae</taxon>
        <taxon>Nocardioides</taxon>
    </lineage>
</organism>
<sequence>MVTFQHDVSGTAESVWSSALAERDLPALDLQALPGSAGSRPLRRLVVVAAHPDDETLGAAGLVAHAHAAGLEVQVVVATRGEASHPHSPTHTPQMLAQRRLAEVASAVAVVAPGQHLDVLCLPDGRLAEHEAALTARVVALVGDGRDCLVVGPWRGDGHPDHEAAGRCAAAAAARTDARLLEYPVWFWHWGTADDAPWGSALRLELGPEGRELKERAVQAHHSQVAPLSGRPGDEVLLGDDVLAHHRRDCEVFWQLEAEDTALERLHVDEVDPWGVDERWYEQRKRELVLSCLPRQRFRRAVEVGCSTGALAAALAERCDDLLALDQSTTAVGRARQRLADAGLDHARAERASLPEEWPVVAGCDLVVISEVGYFLGAARLEQLLARVATSLDADGVVVLCHWRHEVEGWPLDGPSVHRAARSSRLLPPVAATYADRDVELLVLCGADQLPDPRPEPHDG</sequence>
<protein>
    <recommendedName>
        <fullName evidence="4">Methyltransferase domain-containing protein</fullName>
    </recommendedName>
</protein>
<evidence type="ECO:0008006" key="4">
    <source>
        <dbReference type="Google" id="ProtNLM"/>
    </source>
</evidence>
<evidence type="ECO:0000313" key="3">
    <source>
        <dbReference type="Proteomes" id="UP001500621"/>
    </source>
</evidence>
<dbReference type="Proteomes" id="UP001500621">
    <property type="component" value="Unassembled WGS sequence"/>
</dbReference>
<dbReference type="InterPro" id="IPR029063">
    <property type="entry name" value="SAM-dependent_MTases_sf"/>
</dbReference>
<dbReference type="CDD" id="cd02440">
    <property type="entry name" value="AdoMet_MTases"/>
    <property type="match status" value="1"/>
</dbReference>
<dbReference type="SUPFAM" id="SSF102588">
    <property type="entry name" value="LmbE-like"/>
    <property type="match status" value="1"/>
</dbReference>
<dbReference type="InterPro" id="IPR024078">
    <property type="entry name" value="LmbE-like_dom_sf"/>
</dbReference>
<keyword evidence="1" id="KW-0862">Zinc</keyword>
<evidence type="ECO:0000256" key="1">
    <source>
        <dbReference type="ARBA" id="ARBA00022833"/>
    </source>
</evidence>
<dbReference type="InterPro" id="IPR008715">
    <property type="entry name" value="SAM-MeTfrase_NodS-like"/>
</dbReference>
<gene>
    <name evidence="2" type="ORF">GCM10023226_17640</name>
</gene>
<dbReference type="Gene3D" id="3.40.50.150">
    <property type="entry name" value="Vaccinia Virus protein VP39"/>
    <property type="match status" value="1"/>
</dbReference>
<dbReference type="Gene3D" id="3.40.50.10320">
    <property type="entry name" value="LmbE-like"/>
    <property type="match status" value="1"/>
</dbReference>
<dbReference type="Pfam" id="PF05401">
    <property type="entry name" value="NodS"/>
    <property type="match status" value="1"/>
</dbReference>
<dbReference type="EMBL" id="BAABIM010000002">
    <property type="protein sequence ID" value="GAA4680937.1"/>
    <property type="molecule type" value="Genomic_DNA"/>
</dbReference>
<comment type="caution">
    <text evidence="2">The sequence shown here is derived from an EMBL/GenBank/DDBJ whole genome shotgun (WGS) entry which is preliminary data.</text>
</comment>
<dbReference type="PANTHER" id="PTHR12993:SF29">
    <property type="entry name" value="BLR3841 PROTEIN"/>
    <property type="match status" value="1"/>
</dbReference>
<dbReference type="PANTHER" id="PTHR12993">
    <property type="entry name" value="N-ACETYLGLUCOSAMINYL-PHOSPHATIDYLINOSITOL DE-N-ACETYLASE-RELATED"/>
    <property type="match status" value="1"/>
</dbReference>
<proteinExistence type="predicted"/>
<dbReference type="SUPFAM" id="SSF53335">
    <property type="entry name" value="S-adenosyl-L-methionine-dependent methyltransferases"/>
    <property type="match status" value="1"/>
</dbReference>
<name>A0ABP8W748_9ACTN</name>
<accession>A0ABP8W748</accession>
<dbReference type="Pfam" id="PF02585">
    <property type="entry name" value="PIG-L"/>
    <property type="match status" value="1"/>
</dbReference>
<reference evidence="3" key="1">
    <citation type="journal article" date="2019" name="Int. J. Syst. Evol. Microbiol.">
        <title>The Global Catalogue of Microorganisms (GCM) 10K type strain sequencing project: providing services to taxonomists for standard genome sequencing and annotation.</title>
        <authorList>
            <consortium name="The Broad Institute Genomics Platform"/>
            <consortium name="The Broad Institute Genome Sequencing Center for Infectious Disease"/>
            <person name="Wu L."/>
            <person name="Ma J."/>
        </authorList>
    </citation>
    <scope>NUCLEOTIDE SEQUENCE [LARGE SCALE GENOMIC DNA]</scope>
    <source>
        <strain evidence="3">JCM 18127</strain>
    </source>
</reference>
<evidence type="ECO:0000313" key="2">
    <source>
        <dbReference type="EMBL" id="GAA4680937.1"/>
    </source>
</evidence>